<reference evidence="1 2" key="1">
    <citation type="submission" date="2018-06" db="EMBL/GenBank/DDBJ databases">
        <title>Extensive metabolic versatility and redundancy in microbially diverse, dynamic hydrothermal sediments.</title>
        <authorList>
            <person name="Dombrowski N."/>
            <person name="Teske A."/>
            <person name="Baker B.J."/>
        </authorList>
    </citation>
    <scope>NUCLEOTIDE SEQUENCE [LARGE SCALE GENOMIC DNA]</scope>
    <source>
        <strain evidence="1">B9_G13</strain>
    </source>
</reference>
<sequence length="192" mass="22427">MPVDAYFIQYKFILPKSISHSSYTYQKLFRALYGYTQAVYKSSGKAYKYHRKGVLSDYPFLRPAKNTVIIPPAALQELISFFNTGRNPAHRWFRKGEWKAVYYMNEKKLNESAAVKALEDMLDRLWVNVEGEKKLLLDELKRVAEGGANPDYISMLLVEAKKVTDNEWFNKCYALSKRLRGFKKLCDSLKER</sequence>
<evidence type="ECO:0000313" key="2">
    <source>
        <dbReference type="Proteomes" id="UP000277633"/>
    </source>
</evidence>
<comment type="caution">
    <text evidence="1">The sequence shown here is derived from an EMBL/GenBank/DDBJ whole genome shotgun (WGS) entry which is preliminary data.</text>
</comment>
<dbReference type="Proteomes" id="UP000277633">
    <property type="component" value="Unassembled WGS sequence"/>
</dbReference>
<protein>
    <submittedName>
        <fullName evidence="1">Uncharacterized protein</fullName>
    </submittedName>
</protein>
<name>A0A497JHV0_9ARCH</name>
<evidence type="ECO:0000313" key="1">
    <source>
        <dbReference type="EMBL" id="RLG70398.1"/>
    </source>
</evidence>
<organism evidence="1 2">
    <name type="scientific">Candidatus Iainarchaeum sp</name>
    <dbReference type="NCBI Taxonomy" id="3101447"/>
    <lineage>
        <taxon>Archaea</taxon>
        <taxon>Candidatus Iainarchaeota</taxon>
        <taxon>Candidatus Iainarchaeia</taxon>
        <taxon>Candidatus Iainarchaeales</taxon>
        <taxon>Candidatus Iainarchaeaceae</taxon>
        <taxon>Candidatus Iainarchaeum</taxon>
    </lineage>
</organism>
<accession>A0A497JHV0</accession>
<gene>
    <name evidence="1" type="ORF">DRO07_00245</name>
</gene>
<dbReference type="AlphaFoldDB" id="A0A497JHV0"/>
<dbReference type="EMBL" id="QMWO01000005">
    <property type="protein sequence ID" value="RLG70398.1"/>
    <property type="molecule type" value="Genomic_DNA"/>
</dbReference>
<proteinExistence type="predicted"/>